<dbReference type="Proteomes" id="UP000288805">
    <property type="component" value="Unassembled WGS sequence"/>
</dbReference>
<protein>
    <submittedName>
        <fullName evidence="2">Retrovirus-related Pol polyprotein from transposon RE1</fullName>
    </submittedName>
</protein>
<accession>A0A438D2G0</accession>
<dbReference type="Pfam" id="PF07727">
    <property type="entry name" value="RVT_2"/>
    <property type="match status" value="1"/>
</dbReference>
<evidence type="ECO:0000313" key="3">
    <source>
        <dbReference type="Proteomes" id="UP000288805"/>
    </source>
</evidence>
<reference evidence="2 3" key="1">
    <citation type="journal article" date="2018" name="PLoS Genet.">
        <title>Population sequencing reveals clonal diversity and ancestral inbreeding in the grapevine cultivar Chardonnay.</title>
        <authorList>
            <person name="Roach M.J."/>
            <person name="Johnson D.L."/>
            <person name="Bohlmann J."/>
            <person name="van Vuuren H.J."/>
            <person name="Jones S.J."/>
            <person name="Pretorius I.S."/>
            <person name="Schmidt S.A."/>
            <person name="Borneman A.R."/>
        </authorList>
    </citation>
    <scope>NUCLEOTIDE SEQUENCE [LARGE SCALE GENOMIC DNA]</scope>
    <source>
        <strain evidence="3">cv. Chardonnay</strain>
        <tissue evidence="2">Leaf</tissue>
    </source>
</reference>
<proteinExistence type="predicted"/>
<dbReference type="AlphaFoldDB" id="A0A438D2G0"/>
<dbReference type="InterPro" id="IPR013103">
    <property type="entry name" value="RVT_2"/>
</dbReference>
<organism evidence="2 3">
    <name type="scientific">Vitis vinifera</name>
    <name type="common">Grape</name>
    <dbReference type="NCBI Taxonomy" id="29760"/>
    <lineage>
        <taxon>Eukaryota</taxon>
        <taxon>Viridiplantae</taxon>
        <taxon>Streptophyta</taxon>
        <taxon>Embryophyta</taxon>
        <taxon>Tracheophyta</taxon>
        <taxon>Spermatophyta</taxon>
        <taxon>Magnoliopsida</taxon>
        <taxon>eudicotyledons</taxon>
        <taxon>Gunneridae</taxon>
        <taxon>Pentapetalae</taxon>
        <taxon>rosids</taxon>
        <taxon>Vitales</taxon>
        <taxon>Vitaceae</taxon>
        <taxon>Viteae</taxon>
        <taxon>Vitis</taxon>
    </lineage>
</organism>
<gene>
    <name evidence="2" type="primary">RE1_3410</name>
    <name evidence="2" type="ORF">CK203_098346</name>
</gene>
<dbReference type="EMBL" id="QGNW01001834">
    <property type="protein sequence ID" value="RVW29653.1"/>
    <property type="molecule type" value="Genomic_DNA"/>
</dbReference>
<name>A0A438D2G0_VITVI</name>
<sequence length="249" mass="27721">MSSHGPPRNYFEALKTSLKTYAKGTKLRVYNRLPSTIGTPIVVANEISTIVANTNDLNSVITTETPTDVVLGASGHNSNTATTIGTLSQIESTSSYKPANVSNFPDISKHLVVDLSFPQKWQKNEHVGPSPQNKSINHSVDDEFLDINKQIIVDICSPQGQHTDNKGTHMITRNLQPSYKAYYNQIDPFTSNNLGWTMRQLDLKNAFLHGFLKEEAFMEQPPGFINEDLPNHVCKLNHSLYGLKQTPRA</sequence>
<evidence type="ECO:0000259" key="1">
    <source>
        <dbReference type="Pfam" id="PF07727"/>
    </source>
</evidence>
<evidence type="ECO:0000313" key="2">
    <source>
        <dbReference type="EMBL" id="RVW29653.1"/>
    </source>
</evidence>
<comment type="caution">
    <text evidence="2">The sequence shown here is derived from an EMBL/GenBank/DDBJ whole genome shotgun (WGS) entry which is preliminary data.</text>
</comment>
<feature type="domain" description="Reverse transcriptase Ty1/copia-type" evidence="1">
    <location>
        <begin position="194"/>
        <end position="248"/>
    </location>
</feature>